<evidence type="ECO:0000313" key="2">
    <source>
        <dbReference type="Proteomes" id="UP000270094"/>
    </source>
</evidence>
<sequence>MLQYNETGGGVLVHHAGSFSRNSSGGTVITRQGFLKGEGIFPTVNVNRKNGKGPHFYSWALKLKN</sequence>
<dbReference type="EMBL" id="UYYB01141781">
    <property type="protein sequence ID" value="VDM85542.1"/>
    <property type="molecule type" value="Genomic_DNA"/>
</dbReference>
<accession>A0A3P7M2M6</accession>
<dbReference type="Proteomes" id="UP000270094">
    <property type="component" value="Unassembled WGS sequence"/>
</dbReference>
<evidence type="ECO:0000313" key="1">
    <source>
        <dbReference type="EMBL" id="VDM85542.1"/>
    </source>
</evidence>
<dbReference type="OrthoDB" id="5912995at2759"/>
<protein>
    <submittedName>
        <fullName evidence="1">Uncharacterized protein</fullName>
    </submittedName>
</protein>
<organism evidence="1 2">
    <name type="scientific">Strongylus vulgaris</name>
    <name type="common">Blood worm</name>
    <dbReference type="NCBI Taxonomy" id="40348"/>
    <lineage>
        <taxon>Eukaryota</taxon>
        <taxon>Metazoa</taxon>
        <taxon>Ecdysozoa</taxon>
        <taxon>Nematoda</taxon>
        <taxon>Chromadorea</taxon>
        <taxon>Rhabditida</taxon>
        <taxon>Rhabditina</taxon>
        <taxon>Rhabditomorpha</taxon>
        <taxon>Strongyloidea</taxon>
        <taxon>Strongylidae</taxon>
        <taxon>Strongylus</taxon>
    </lineage>
</organism>
<keyword evidence="2" id="KW-1185">Reference proteome</keyword>
<dbReference type="AlphaFoldDB" id="A0A3P7M2M6"/>
<gene>
    <name evidence="1" type="ORF">SVUK_LOCUS20540</name>
</gene>
<name>A0A3P7M2M6_STRVU</name>
<proteinExistence type="predicted"/>
<reference evidence="1 2" key="1">
    <citation type="submission" date="2018-11" db="EMBL/GenBank/DDBJ databases">
        <authorList>
            <consortium name="Pathogen Informatics"/>
        </authorList>
    </citation>
    <scope>NUCLEOTIDE SEQUENCE [LARGE SCALE GENOMIC DNA]</scope>
</reference>